<gene>
    <name evidence="8" type="ORF">G3T36_03510</name>
</gene>
<dbReference type="EMBL" id="JAAGWY010000001">
    <property type="protein sequence ID" value="NEN04931.1"/>
    <property type="molecule type" value="Genomic_DNA"/>
</dbReference>
<name>A0A6L9XU48_9MICO</name>
<reference evidence="8 9" key="1">
    <citation type="journal article" date="2014" name="J. Microbiol.">
        <title>Diaminobutyricibacter tongyongensis gen. nov., sp. nov. and Homoserinibacter gongjuensis gen. nov., sp. nov. belong to the family Microbacteriaceae.</title>
        <authorList>
            <person name="Kim S.J."/>
            <person name="Ahn J.H."/>
            <person name="Weon H.Y."/>
            <person name="Hamada M."/>
            <person name="Suzuki K."/>
            <person name="Kwon S.W."/>
        </authorList>
    </citation>
    <scope>NUCLEOTIDE SEQUENCE [LARGE SCALE GENOMIC DNA]</scope>
    <source>
        <strain evidence="8 9">NBRC 108724</strain>
    </source>
</reference>
<feature type="transmembrane region" description="Helical" evidence="6">
    <location>
        <begin position="342"/>
        <end position="360"/>
    </location>
</feature>
<evidence type="ECO:0000256" key="1">
    <source>
        <dbReference type="ARBA" id="ARBA00004651"/>
    </source>
</evidence>
<feature type="transmembrane region" description="Helical" evidence="6">
    <location>
        <begin position="164"/>
        <end position="184"/>
    </location>
</feature>
<dbReference type="GO" id="GO:0005886">
    <property type="term" value="C:plasma membrane"/>
    <property type="evidence" value="ECO:0007669"/>
    <property type="project" value="UniProtKB-SubCell"/>
</dbReference>
<feature type="transmembrane region" description="Helical" evidence="6">
    <location>
        <begin position="108"/>
        <end position="127"/>
    </location>
</feature>
<comment type="caution">
    <text evidence="8">The sequence shown here is derived from an EMBL/GenBank/DDBJ whole genome shotgun (WGS) entry which is preliminary data.</text>
</comment>
<keyword evidence="2" id="KW-0813">Transport</keyword>
<evidence type="ECO:0000256" key="6">
    <source>
        <dbReference type="SAM" id="Phobius"/>
    </source>
</evidence>
<dbReference type="PROSITE" id="PS50850">
    <property type="entry name" value="MFS"/>
    <property type="match status" value="1"/>
</dbReference>
<feature type="transmembrane region" description="Helical" evidence="6">
    <location>
        <begin position="139"/>
        <end position="158"/>
    </location>
</feature>
<keyword evidence="5 6" id="KW-0472">Membrane</keyword>
<feature type="transmembrane region" description="Helical" evidence="6">
    <location>
        <begin position="397"/>
        <end position="420"/>
    </location>
</feature>
<feature type="transmembrane region" description="Helical" evidence="6">
    <location>
        <begin position="462"/>
        <end position="482"/>
    </location>
</feature>
<evidence type="ECO:0000313" key="9">
    <source>
        <dbReference type="Proteomes" id="UP000474967"/>
    </source>
</evidence>
<feature type="transmembrane region" description="Helical" evidence="6">
    <location>
        <begin position="307"/>
        <end position="330"/>
    </location>
</feature>
<feature type="transmembrane region" description="Helical" evidence="6">
    <location>
        <begin position="432"/>
        <end position="456"/>
    </location>
</feature>
<keyword evidence="3 6" id="KW-0812">Transmembrane</keyword>
<accession>A0A6L9XU48</accession>
<evidence type="ECO:0000313" key="8">
    <source>
        <dbReference type="EMBL" id="NEN04931.1"/>
    </source>
</evidence>
<sequence length="500" mass="52014">MTDDTRPGDDRAPAVPSSADALVTTESPLFIDSSTDRVIPRGRIVAWALWDWGGAAFNAVITTFVFTVYLTGSLFIDPALRTARDAETDVHGPAHAAVTAAEAPLSSGLGWGLAIAGLVVALLAPVLGQRTDGSGRRKLWLGINTGVVVLVTALMFFVKGEPGYFLFGVALVAIGTVFYEIATVNYNAMLVQVSTPKTVGKVSGFGWGAGYLGGIVLLLIVYFGLVVESSSAPGTGGLLHVTEADGLNIRLIALIAAAWTLVFSLPVLFAVPEIPAARRGVTVGFFGSYAVLVRDVGRLWKESRNTVLFLIASAFFRDGLVGVFTFGGILAAGTFGFSSGQVIIFAIAANVVAGVSTIVSGRFDDRFGAKPVIVTSLVGLIIAGLGVFFAHDLGATAFWVGGLILCLFVGPAQSCSRTFLARLTPAGREGEVFGLYATTGRAVSFLAPLLFATFVAVGGAQFWGILGIVLVLAIGLGLLIPVKAQGARLARAGARTEENP</sequence>
<dbReference type="Proteomes" id="UP000474967">
    <property type="component" value="Unassembled WGS sequence"/>
</dbReference>
<evidence type="ECO:0000256" key="2">
    <source>
        <dbReference type="ARBA" id="ARBA00022448"/>
    </source>
</evidence>
<feature type="transmembrane region" description="Helical" evidence="6">
    <location>
        <begin position="205"/>
        <end position="227"/>
    </location>
</feature>
<feature type="transmembrane region" description="Helical" evidence="6">
    <location>
        <begin position="44"/>
        <end position="70"/>
    </location>
</feature>
<dbReference type="Gene3D" id="1.20.1250.20">
    <property type="entry name" value="MFS general substrate transporter like domains"/>
    <property type="match status" value="1"/>
</dbReference>
<feature type="domain" description="Major facilitator superfamily (MFS) profile" evidence="7">
    <location>
        <begin position="306"/>
        <end position="500"/>
    </location>
</feature>
<dbReference type="InterPro" id="IPR024671">
    <property type="entry name" value="Atg22-like"/>
</dbReference>
<dbReference type="InterPro" id="IPR036259">
    <property type="entry name" value="MFS_trans_sf"/>
</dbReference>
<dbReference type="SUPFAM" id="SSF103473">
    <property type="entry name" value="MFS general substrate transporter"/>
    <property type="match status" value="1"/>
</dbReference>
<dbReference type="AlphaFoldDB" id="A0A6L9XU48"/>
<keyword evidence="9" id="KW-1185">Reference proteome</keyword>
<feature type="transmembrane region" description="Helical" evidence="6">
    <location>
        <begin position="247"/>
        <end position="271"/>
    </location>
</feature>
<organism evidence="8 9">
    <name type="scientific">Leifsonia tongyongensis</name>
    <dbReference type="NCBI Taxonomy" id="1268043"/>
    <lineage>
        <taxon>Bacteria</taxon>
        <taxon>Bacillati</taxon>
        <taxon>Actinomycetota</taxon>
        <taxon>Actinomycetes</taxon>
        <taxon>Micrococcales</taxon>
        <taxon>Microbacteriaceae</taxon>
        <taxon>Leifsonia</taxon>
    </lineage>
</organism>
<dbReference type="InterPro" id="IPR050495">
    <property type="entry name" value="ATG22/LtaA_families"/>
</dbReference>
<dbReference type="Pfam" id="PF11700">
    <property type="entry name" value="ATG22"/>
    <property type="match status" value="1"/>
</dbReference>
<feature type="transmembrane region" description="Helical" evidence="6">
    <location>
        <begin position="372"/>
        <end position="391"/>
    </location>
</feature>
<dbReference type="PANTHER" id="PTHR23519:SF1">
    <property type="entry name" value="AUTOPHAGY-RELATED PROTEIN 22"/>
    <property type="match status" value="1"/>
</dbReference>
<evidence type="ECO:0000256" key="3">
    <source>
        <dbReference type="ARBA" id="ARBA00022692"/>
    </source>
</evidence>
<dbReference type="RefSeq" id="WP_163288013.1">
    <property type="nucleotide sequence ID" value="NZ_JAAGWY010000001.1"/>
</dbReference>
<dbReference type="GO" id="GO:0022857">
    <property type="term" value="F:transmembrane transporter activity"/>
    <property type="evidence" value="ECO:0007669"/>
    <property type="project" value="InterPro"/>
</dbReference>
<protein>
    <submittedName>
        <fullName evidence="8">MFS transporter</fullName>
    </submittedName>
</protein>
<keyword evidence="4 6" id="KW-1133">Transmembrane helix</keyword>
<proteinExistence type="predicted"/>
<dbReference type="PANTHER" id="PTHR23519">
    <property type="entry name" value="AUTOPHAGY-RELATED PROTEIN 22"/>
    <property type="match status" value="1"/>
</dbReference>
<evidence type="ECO:0000259" key="7">
    <source>
        <dbReference type="PROSITE" id="PS50850"/>
    </source>
</evidence>
<evidence type="ECO:0000256" key="5">
    <source>
        <dbReference type="ARBA" id="ARBA00023136"/>
    </source>
</evidence>
<evidence type="ECO:0000256" key="4">
    <source>
        <dbReference type="ARBA" id="ARBA00022989"/>
    </source>
</evidence>
<dbReference type="InterPro" id="IPR020846">
    <property type="entry name" value="MFS_dom"/>
</dbReference>
<comment type="subcellular location">
    <subcellularLocation>
        <location evidence="1">Cell membrane</location>
        <topology evidence="1">Multi-pass membrane protein</topology>
    </subcellularLocation>
</comment>